<dbReference type="eggNOG" id="COG0340">
    <property type="taxonomic scope" value="Bacteria"/>
</dbReference>
<keyword evidence="5" id="KW-0678">Repressor</keyword>
<dbReference type="GO" id="GO:0016740">
    <property type="term" value="F:transferase activity"/>
    <property type="evidence" value="ECO:0007669"/>
    <property type="project" value="UniProtKB-ARBA"/>
</dbReference>
<dbReference type="InterPro" id="IPR004408">
    <property type="entry name" value="Biotin_CoA_COase_ligase"/>
</dbReference>
<evidence type="ECO:0000256" key="2">
    <source>
        <dbReference type="ARBA" id="ARBA00022741"/>
    </source>
</evidence>
<comment type="similarity">
    <text evidence="5">Belongs to the biotin--protein ligase family.</text>
</comment>
<dbReference type="PATRIC" id="fig|1262449.3.peg.1076"/>
<dbReference type="Proteomes" id="UP000030905">
    <property type="component" value="Chromosome"/>
</dbReference>
<keyword evidence="10" id="KW-1185">Reference proteome</keyword>
<dbReference type="GO" id="GO:0005524">
    <property type="term" value="F:ATP binding"/>
    <property type="evidence" value="ECO:0007669"/>
    <property type="project" value="UniProtKB-UniRule"/>
</dbReference>
<dbReference type="GO" id="GO:0004077">
    <property type="term" value="F:biotin--[biotin carboxyl-carrier protein] ligase activity"/>
    <property type="evidence" value="ECO:0007669"/>
    <property type="project" value="UniProtKB-UniRule"/>
</dbReference>
<feature type="binding site" evidence="5">
    <location>
        <begin position="90"/>
        <end position="92"/>
    </location>
    <ligand>
        <name>biotin</name>
        <dbReference type="ChEBI" id="CHEBI:57586"/>
    </ligand>
</feature>
<keyword evidence="5" id="KW-0805">Transcription regulation</keyword>
<dbReference type="PANTHER" id="PTHR12835">
    <property type="entry name" value="BIOTIN PROTEIN LIGASE"/>
    <property type="match status" value="1"/>
</dbReference>
<keyword evidence="2 5" id="KW-0547">Nucleotide-binding</keyword>
<keyword evidence="4 5" id="KW-0092">Biotin</keyword>
<evidence type="ECO:0000259" key="6">
    <source>
        <dbReference type="PROSITE" id="PS51733"/>
    </source>
</evidence>
<dbReference type="InterPro" id="IPR036388">
    <property type="entry name" value="WH-like_DNA-bd_sf"/>
</dbReference>
<dbReference type="AlphaFoldDB" id="A0A0H3J5G9"/>
<feature type="DNA-binding region" description="H-T-H motif" evidence="5">
    <location>
        <begin position="19"/>
        <end position="38"/>
    </location>
</feature>
<evidence type="ECO:0000256" key="1">
    <source>
        <dbReference type="ARBA" id="ARBA00022598"/>
    </source>
</evidence>
<dbReference type="Gene3D" id="2.30.30.100">
    <property type="match status" value="1"/>
</dbReference>
<reference evidence="8" key="2">
    <citation type="submission" date="2015-10" db="EMBL/GenBank/DDBJ databases">
        <title>Improved Draft Genome Sequence of Clostridium pasteurianum Strain ATCC 6013 (DSM 525) Using a Hybrid Next-Generation Sequencing Approach.</title>
        <authorList>
            <person name="Pyne M.E."/>
            <person name="Utturkar S.M."/>
            <person name="Brown S.D."/>
            <person name="Moo-Young M."/>
            <person name="Chung D.A."/>
            <person name="Chou P.C."/>
        </authorList>
    </citation>
    <scope>NUCLEOTIDE SEQUENCE</scope>
    <source>
        <strain evidence="8">ATCC 6013</strain>
    </source>
</reference>
<dbReference type="InterPro" id="IPR003142">
    <property type="entry name" value="BPL_C"/>
</dbReference>
<dbReference type="RefSeq" id="WP_003442522.1">
    <property type="nucleotide sequence ID" value="NZ_ANZB01000003.1"/>
</dbReference>
<dbReference type="InterPro" id="IPR045864">
    <property type="entry name" value="aa-tRNA-synth_II/BPL/LPL"/>
</dbReference>
<dbReference type="PANTHER" id="PTHR12835:SF5">
    <property type="entry name" value="BIOTIN--PROTEIN LIGASE"/>
    <property type="match status" value="1"/>
</dbReference>
<dbReference type="InterPro" id="IPR013196">
    <property type="entry name" value="HTH_11"/>
</dbReference>
<reference evidence="7 10" key="1">
    <citation type="journal article" date="2015" name="Genome Announc.">
        <title>Complete Genome Sequence of the Nitrogen-Fixing and Solvent-Producing Clostridium pasteurianum DSM 525.</title>
        <authorList>
            <person name="Poehlein A."/>
            <person name="Grosse-Honebrink A."/>
            <person name="Zhang Y."/>
            <person name="Minton N.P."/>
            <person name="Daniel R."/>
        </authorList>
    </citation>
    <scope>NUCLEOTIDE SEQUENCE [LARGE SCALE GENOMIC DNA]</scope>
    <source>
        <strain evidence="7">DSM 525</strain>
        <strain evidence="10">DSM 525 / ATCC 6013</strain>
    </source>
</reference>
<dbReference type="HAMAP" id="MF_00978">
    <property type="entry name" value="Bifunct_BirA"/>
    <property type="match status" value="1"/>
</dbReference>
<sequence>MKDEILRLLKENTEGFISGQEISERFGVSRTSIWKYINQLKLEGYEIESVSKRGYKLIKCPDLLTYEEIQEELHTEFIGRKIIHLNSIDSTNSKAKDIALELEEDGVVIIAEEQTRGKGRLGRNFISPREKGIWMSIILKPDINPLKVSLVTQIAAAAINKAFREMKIETFIKWPNDILLNRKKICGILTEMNAELTKVNFIVIGIGINANLDEDDFSEEIRETATSIKIEIDKKISRKKVVGKILNNFEPLYKDFIEEDNIEEAMKICRENSILIGNEVRVIRKDESIKAHVIDINKNGELVVEYETGQVENLISGEISIRGLKSYV</sequence>
<dbReference type="Pfam" id="PF02237">
    <property type="entry name" value="BPL_C"/>
    <property type="match status" value="1"/>
</dbReference>
<organism evidence="7 10">
    <name type="scientific">Clostridium pasteurianum DSM 525 = ATCC 6013</name>
    <dbReference type="NCBI Taxonomy" id="1262449"/>
    <lineage>
        <taxon>Bacteria</taxon>
        <taxon>Bacillati</taxon>
        <taxon>Bacillota</taxon>
        <taxon>Clostridia</taxon>
        <taxon>Eubacteriales</taxon>
        <taxon>Clostridiaceae</taxon>
        <taxon>Clostridium</taxon>
    </lineage>
</organism>
<dbReference type="SUPFAM" id="SSF55681">
    <property type="entry name" value="Class II aaRS and biotin synthetases"/>
    <property type="match status" value="1"/>
</dbReference>
<comment type="function">
    <text evidence="5">Acts both as a biotin--[acetyl-CoA-carboxylase] ligase and a repressor.</text>
</comment>
<dbReference type="InterPro" id="IPR036390">
    <property type="entry name" value="WH_DNA-bd_sf"/>
</dbReference>
<dbReference type="KEGG" id="cpae:CPAST_c26320"/>
<dbReference type="EMBL" id="CP009268">
    <property type="protein sequence ID" value="AJA52687.1"/>
    <property type="molecule type" value="Genomic_DNA"/>
</dbReference>
<keyword evidence="3 5" id="KW-0067">ATP-binding</keyword>
<feature type="domain" description="BPL/LPL catalytic" evidence="6">
    <location>
        <begin position="67"/>
        <end position="257"/>
    </location>
</feature>
<dbReference type="Pfam" id="PF03099">
    <property type="entry name" value="BPL_LplA_LipB"/>
    <property type="match status" value="1"/>
</dbReference>
<dbReference type="Pfam" id="PF08279">
    <property type="entry name" value="HTH_11"/>
    <property type="match status" value="1"/>
</dbReference>
<evidence type="ECO:0000313" key="9">
    <source>
        <dbReference type="Proteomes" id="UP000028042"/>
    </source>
</evidence>
<dbReference type="PROSITE" id="PS51733">
    <property type="entry name" value="BPL_LPL_CATALYTIC"/>
    <property type="match status" value="1"/>
</dbReference>
<keyword evidence="5" id="KW-0804">Transcription</keyword>
<feature type="binding site" evidence="5">
    <location>
        <position position="184"/>
    </location>
    <ligand>
        <name>biotin</name>
        <dbReference type="ChEBI" id="CHEBI:57586"/>
    </ligand>
</feature>
<feature type="binding site" evidence="5">
    <location>
        <position position="114"/>
    </location>
    <ligand>
        <name>biotin</name>
        <dbReference type="ChEBI" id="CHEBI:57586"/>
    </ligand>
</feature>
<dbReference type="GO" id="GO:0003677">
    <property type="term" value="F:DNA binding"/>
    <property type="evidence" value="ECO:0007669"/>
    <property type="project" value="UniProtKB-UniRule"/>
</dbReference>
<dbReference type="Gene3D" id="3.30.930.10">
    <property type="entry name" value="Bira Bifunctional Protein, Domain 2"/>
    <property type="match status" value="1"/>
</dbReference>
<comment type="catalytic activity">
    <reaction evidence="5">
        <text>biotin + L-lysyl-[protein] + ATP = N(6)-biotinyl-L-lysyl-[protein] + AMP + diphosphate + H(+)</text>
        <dbReference type="Rhea" id="RHEA:11756"/>
        <dbReference type="Rhea" id="RHEA-COMP:9752"/>
        <dbReference type="Rhea" id="RHEA-COMP:10505"/>
        <dbReference type="ChEBI" id="CHEBI:15378"/>
        <dbReference type="ChEBI" id="CHEBI:29969"/>
        <dbReference type="ChEBI" id="CHEBI:30616"/>
        <dbReference type="ChEBI" id="CHEBI:33019"/>
        <dbReference type="ChEBI" id="CHEBI:57586"/>
        <dbReference type="ChEBI" id="CHEBI:83144"/>
        <dbReference type="ChEBI" id="CHEBI:456215"/>
        <dbReference type="EC" id="6.3.4.15"/>
    </reaction>
</comment>
<evidence type="ECO:0000256" key="4">
    <source>
        <dbReference type="ARBA" id="ARBA00023267"/>
    </source>
</evidence>
<name>A0A0H3J5G9_CLOPA</name>
<keyword evidence="1 5" id="KW-0436">Ligase</keyword>
<comment type="caution">
    <text evidence="5">Lacks conserved residue(s) required for the propagation of feature annotation.</text>
</comment>
<dbReference type="SUPFAM" id="SSF50037">
    <property type="entry name" value="C-terminal domain of transcriptional repressors"/>
    <property type="match status" value="1"/>
</dbReference>
<dbReference type="EC" id="6.3.4.15" evidence="5"/>
<dbReference type="SUPFAM" id="SSF46785">
    <property type="entry name" value="Winged helix' DNA-binding domain"/>
    <property type="match status" value="1"/>
</dbReference>
<reference evidence="8 9" key="3">
    <citation type="journal article" name="Genome Announc.">
        <title>Improved Draft Genome Sequence of Clostridium pasteurianum Strain ATCC 6013 (DSM 525) Using a Hybrid Next-Generation Sequencing Approach.</title>
        <authorList>
            <person name="Pyne M.E."/>
            <person name="Utturkar S."/>
            <person name="Brown S.D."/>
            <person name="Moo-Young M."/>
            <person name="Chung D.A."/>
            <person name="Chou C.P."/>
        </authorList>
    </citation>
    <scope>NUCLEOTIDE SEQUENCE [LARGE SCALE GENOMIC DNA]</scope>
    <source>
        <strain evidence="8 9">ATCC 6013</strain>
    </source>
</reference>
<dbReference type="GO" id="GO:0006355">
    <property type="term" value="P:regulation of DNA-templated transcription"/>
    <property type="evidence" value="ECO:0007669"/>
    <property type="project" value="UniProtKB-UniRule"/>
</dbReference>
<evidence type="ECO:0000256" key="5">
    <source>
        <dbReference type="HAMAP-Rule" id="MF_00978"/>
    </source>
</evidence>
<gene>
    <name evidence="5 7" type="primary">birA</name>
    <name evidence="7" type="ORF">CLPA_c26320</name>
    <name evidence="8" type="ORF">CP6013_00550</name>
</gene>
<dbReference type="KEGG" id="cpat:CLPA_c26320"/>
<dbReference type="eggNOG" id="COG1654">
    <property type="taxonomic scope" value="Bacteria"/>
</dbReference>
<proteinExistence type="inferred from homology"/>
<dbReference type="GeneID" id="93074764"/>
<keyword evidence="5" id="KW-0238">DNA-binding</keyword>
<dbReference type="GO" id="GO:0005737">
    <property type="term" value="C:cytoplasm"/>
    <property type="evidence" value="ECO:0007669"/>
    <property type="project" value="TreeGrafter"/>
</dbReference>
<evidence type="ECO:0000313" key="8">
    <source>
        <dbReference type="EMBL" id="KRU11303.1"/>
    </source>
</evidence>
<dbReference type="GO" id="GO:0009249">
    <property type="term" value="P:protein lipoylation"/>
    <property type="evidence" value="ECO:0007669"/>
    <property type="project" value="UniProtKB-ARBA"/>
</dbReference>
<dbReference type="InterPro" id="IPR030855">
    <property type="entry name" value="Bifunct_BirA"/>
</dbReference>
<accession>A0A0H3J5G9</accession>
<dbReference type="InterPro" id="IPR004143">
    <property type="entry name" value="BPL_LPL_catalytic"/>
</dbReference>
<dbReference type="CDD" id="cd16442">
    <property type="entry name" value="BPL"/>
    <property type="match status" value="1"/>
</dbReference>
<dbReference type="EMBL" id="JPGY02000001">
    <property type="protein sequence ID" value="KRU11303.1"/>
    <property type="molecule type" value="Genomic_DNA"/>
</dbReference>
<dbReference type="NCBIfam" id="TIGR00121">
    <property type="entry name" value="birA_ligase"/>
    <property type="match status" value="1"/>
</dbReference>
<evidence type="ECO:0000256" key="3">
    <source>
        <dbReference type="ARBA" id="ARBA00022840"/>
    </source>
</evidence>
<dbReference type="InterPro" id="IPR008988">
    <property type="entry name" value="Transcriptional_repressor_C"/>
</dbReference>
<dbReference type="Gene3D" id="1.10.10.10">
    <property type="entry name" value="Winged helix-like DNA-binding domain superfamily/Winged helix DNA-binding domain"/>
    <property type="match status" value="1"/>
</dbReference>
<evidence type="ECO:0000313" key="7">
    <source>
        <dbReference type="EMBL" id="AJA52687.1"/>
    </source>
</evidence>
<dbReference type="Proteomes" id="UP000028042">
    <property type="component" value="Unassembled WGS sequence"/>
</dbReference>
<evidence type="ECO:0000313" key="10">
    <source>
        <dbReference type="Proteomes" id="UP000030905"/>
    </source>
</evidence>
<protein>
    <recommendedName>
        <fullName evidence="5">Bifunctional ligase/repressor BirA</fullName>
    </recommendedName>
    <alternativeName>
        <fullName evidence="5">Biotin--[acetyl-CoA-carboxylase] ligase</fullName>
        <ecNumber evidence="5">6.3.4.15</ecNumber>
    </alternativeName>
    <alternativeName>
        <fullName evidence="5">Biotin--protein ligase</fullName>
    </alternativeName>
    <alternativeName>
        <fullName evidence="5">Biotin-[acetyl-CoA carboxylase] synthetase</fullName>
    </alternativeName>
</protein>